<evidence type="ECO:0000256" key="1">
    <source>
        <dbReference type="SAM" id="Phobius"/>
    </source>
</evidence>
<feature type="transmembrane region" description="Helical" evidence="1">
    <location>
        <begin position="260"/>
        <end position="281"/>
    </location>
</feature>
<dbReference type="Proteomes" id="UP000179807">
    <property type="component" value="Unassembled WGS sequence"/>
</dbReference>
<keyword evidence="1" id="KW-0472">Membrane</keyword>
<keyword evidence="1" id="KW-1133">Transmembrane helix</keyword>
<evidence type="ECO:0000313" key="3">
    <source>
        <dbReference type="Proteomes" id="UP000179807"/>
    </source>
</evidence>
<dbReference type="RefSeq" id="XP_068361621.1">
    <property type="nucleotide sequence ID" value="XM_068502899.1"/>
</dbReference>
<accession>A0A1J4KGN7</accession>
<sequence>MLFNLLSLSISIPNGFHSIGVQSDHSLSIELEDQAMVLFLDDFKTSTLIVEASNDPSQMIQVQLKLATRIIQISERFVRISLSPNNYQNSHGKKIEVYFWVIPSNYCDDLLYSISAKYKMGFEFNFQNSPSDFCFFPLIFTDSKLKSQTIIRFINSSSTSRADFVKSQNQNIEISQSCKNDSKGPSDCKHSTEEPFFIKFHENSNSYFSAAFSHTLAYFQISSNDCGIDTIQKSVNGTLVDFKSPINVENTFCKNQYDKLIHFLLIFINILLFGGLVVILLHHCGILRCHSVLGFSRGAFRFRKYKARPIEDTSGDREMLGSIEITGDDVDLTTI</sequence>
<dbReference type="VEuPathDB" id="TrichDB:TRFO_23000"/>
<name>A0A1J4KGN7_9EUKA</name>
<dbReference type="AlphaFoldDB" id="A0A1J4KGN7"/>
<comment type="caution">
    <text evidence="2">The sequence shown here is derived from an EMBL/GenBank/DDBJ whole genome shotgun (WGS) entry which is preliminary data.</text>
</comment>
<dbReference type="EMBL" id="MLAK01000666">
    <property type="protein sequence ID" value="OHT08485.1"/>
    <property type="molecule type" value="Genomic_DNA"/>
</dbReference>
<protein>
    <submittedName>
        <fullName evidence="2">Uncharacterized protein</fullName>
    </submittedName>
</protein>
<organism evidence="2 3">
    <name type="scientific">Tritrichomonas foetus</name>
    <dbReference type="NCBI Taxonomy" id="1144522"/>
    <lineage>
        <taxon>Eukaryota</taxon>
        <taxon>Metamonada</taxon>
        <taxon>Parabasalia</taxon>
        <taxon>Tritrichomonadida</taxon>
        <taxon>Tritrichomonadidae</taxon>
        <taxon>Tritrichomonas</taxon>
    </lineage>
</organism>
<gene>
    <name evidence="2" type="ORF">TRFO_23000</name>
</gene>
<keyword evidence="3" id="KW-1185">Reference proteome</keyword>
<dbReference type="GeneID" id="94837603"/>
<evidence type="ECO:0000313" key="2">
    <source>
        <dbReference type="EMBL" id="OHT08485.1"/>
    </source>
</evidence>
<proteinExistence type="predicted"/>
<keyword evidence="1" id="KW-0812">Transmembrane</keyword>
<reference evidence="2" key="1">
    <citation type="submission" date="2016-10" db="EMBL/GenBank/DDBJ databases">
        <authorList>
            <person name="Benchimol M."/>
            <person name="Almeida L.G."/>
            <person name="Vasconcelos A.T."/>
            <person name="Perreira-Neves A."/>
            <person name="Rosa I.A."/>
            <person name="Tasca T."/>
            <person name="Bogo M.R."/>
            <person name="de Souza W."/>
        </authorList>
    </citation>
    <scope>NUCLEOTIDE SEQUENCE [LARGE SCALE GENOMIC DNA]</scope>
    <source>
        <strain evidence="2">K</strain>
    </source>
</reference>